<dbReference type="Proteomes" id="UP000248857">
    <property type="component" value="Unassembled WGS sequence"/>
</dbReference>
<proteinExistence type="predicted"/>
<evidence type="ECO:0000313" key="3">
    <source>
        <dbReference type="Proteomes" id="UP000248857"/>
    </source>
</evidence>
<feature type="region of interest" description="Disordered" evidence="1">
    <location>
        <begin position="1"/>
        <end position="21"/>
    </location>
</feature>
<dbReference type="AlphaFoldDB" id="A0A2W1J879"/>
<feature type="region of interest" description="Disordered" evidence="1">
    <location>
        <begin position="61"/>
        <end position="80"/>
    </location>
</feature>
<keyword evidence="3" id="KW-1185">Reference proteome</keyword>
<gene>
    <name evidence="2" type="ORF">C1752_13901</name>
</gene>
<dbReference type="EMBL" id="PQWO01000041">
    <property type="protein sequence ID" value="PZD70366.1"/>
    <property type="molecule type" value="Genomic_DNA"/>
</dbReference>
<dbReference type="RefSeq" id="WP_146242462.1">
    <property type="nucleotide sequence ID" value="NZ_CAWNWM010000041.1"/>
</dbReference>
<organism evidence="2 3">
    <name type="scientific">Acaryochloris thomasi RCC1774</name>
    <dbReference type="NCBI Taxonomy" id="1764569"/>
    <lineage>
        <taxon>Bacteria</taxon>
        <taxon>Bacillati</taxon>
        <taxon>Cyanobacteriota</taxon>
        <taxon>Cyanophyceae</taxon>
        <taxon>Acaryochloridales</taxon>
        <taxon>Acaryochloridaceae</taxon>
        <taxon>Acaryochloris</taxon>
        <taxon>Acaryochloris thomasi</taxon>
    </lineage>
</organism>
<name>A0A2W1J879_9CYAN</name>
<protein>
    <submittedName>
        <fullName evidence="2">Uncharacterized protein</fullName>
    </submittedName>
</protein>
<dbReference type="OrthoDB" id="576838at2"/>
<sequence length="80" mass="8910">MPLETDKLRGNSLPSKPDGISRCGMSIAKYAQHRDTLRWYELSSTGDIIGSPLQLDFYTQVDTSGPQKRSQPAKKQLAKT</sequence>
<comment type="caution">
    <text evidence="2">The sequence shown here is derived from an EMBL/GenBank/DDBJ whole genome shotgun (WGS) entry which is preliminary data.</text>
</comment>
<accession>A0A2W1J879</accession>
<evidence type="ECO:0000313" key="2">
    <source>
        <dbReference type="EMBL" id="PZD70366.1"/>
    </source>
</evidence>
<feature type="compositionally biased region" description="Polar residues" evidence="1">
    <location>
        <begin position="61"/>
        <end position="70"/>
    </location>
</feature>
<evidence type="ECO:0000256" key="1">
    <source>
        <dbReference type="SAM" id="MobiDB-lite"/>
    </source>
</evidence>
<reference evidence="2 3" key="1">
    <citation type="journal article" date="2018" name="Sci. Rep.">
        <title>A novel species of the marine cyanobacterium Acaryochloris with a unique pigment content and lifestyle.</title>
        <authorList>
            <person name="Partensky F."/>
            <person name="Six C."/>
            <person name="Ratin M."/>
            <person name="Garczarek L."/>
            <person name="Vaulot D."/>
            <person name="Probert I."/>
            <person name="Calteau A."/>
            <person name="Gourvil P."/>
            <person name="Marie D."/>
            <person name="Grebert T."/>
            <person name="Bouchier C."/>
            <person name="Le Panse S."/>
            <person name="Gachenot M."/>
            <person name="Rodriguez F."/>
            <person name="Garrido J.L."/>
        </authorList>
    </citation>
    <scope>NUCLEOTIDE SEQUENCE [LARGE SCALE GENOMIC DNA]</scope>
    <source>
        <strain evidence="2 3">RCC1774</strain>
    </source>
</reference>